<dbReference type="Proteomes" id="UP000076852">
    <property type="component" value="Chromosome 1"/>
</dbReference>
<dbReference type="Pfam" id="PF18143">
    <property type="entry name" value="HAD_SAK_2"/>
    <property type="match status" value="1"/>
</dbReference>
<evidence type="ECO:0000313" key="2">
    <source>
        <dbReference type="Proteomes" id="UP000076852"/>
    </source>
</evidence>
<gene>
    <name evidence="1" type="ORF">AYM40_15870</name>
</gene>
<keyword evidence="2" id="KW-1185">Reference proteome</keyword>
<protein>
    <recommendedName>
        <fullName evidence="3">FCP1 homology domain-containing protein</fullName>
    </recommendedName>
</protein>
<dbReference type="EMBL" id="CP014578">
    <property type="protein sequence ID" value="ANB73669.1"/>
    <property type="molecule type" value="Genomic_DNA"/>
</dbReference>
<dbReference type="OrthoDB" id="8773450at2"/>
<dbReference type="RefSeq" id="WP_063497046.1">
    <property type="nucleotide sequence ID" value="NZ_CP014578.1"/>
</dbReference>
<dbReference type="KEGG" id="buz:AYM40_15870"/>
<sequence>MSDVLTPRPAVPPPAETGGFVLYLDFDGVLHPENVYVRPGRGPYIESPRGHKLFENVGLLEKVLLPYPDLRIVLSTSWVRVYKSVTRVARKLPPELRARVIGATYHGAMDAELFRQAPRGMQVWADVLRRKPDDWLAVDDDYLHWPAWCRDKLVRTHEILGISAPVVLAELRAKLVAMYEQE</sequence>
<dbReference type="AlphaFoldDB" id="A0A160FM35"/>
<dbReference type="STRING" id="1804984.AYM40_15870"/>
<evidence type="ECO:0008006" key="3">
    <source>
        <dbReference type="Google" id="ProtNLM"/>
    </source>
</evidence>
<evidence type="ECO:0000313" key="1">
    <source>
        <dbReference type="EMBL" id="ANB73669.1"/>
    </source>
</evidence>
<organism evidence="1 2">
    <name type="scientific">Paraburkholderia phytofirmans OLGA172</name>
    <dbReference type="NCBI Taxonomy" id="1417228"/>
    <lineage>
        <taxon>Bacteria</taxon>
        <taxon>Pseudomonadati</taxon>
        <taxon>Pseudomonadota</taxon>
        <taxon>Betaproteobacteria</taxon>
        <taxon>Burkholderiales</taxon>
        <taxon>Burkholderiaceae</taxon>
        <taxon>Paraburkholderia</taxon>
    </lineage>
</organism>
<name>A0A160FM35_9BURK</name>
<proteinExistence type="predicted"/>
<reference evidence="1 2" key="1">
    <citation type="journal article" date="2016" name="Gene">
        <title>PacBio SMRT assembly of a complex multi-replicon genome reveals chlorocatechol degradative operon in a region of genome plasticity.</title>
        <authorList>
            <person name="Ricker N."/>
            <person name="Shen S.Y."/>
            <person name="Goordial J."/>
            <person name="Jin S."/>
            <person name="Fulthorpe R.R."/>
        </authorList>
    </citation>
    <scope>NUCLEOTIDE SEQUENCE [LARGE SCALE GENOMIC DNA]</scope>
    <source>
        <strain evidence="1 2">OLGA172</strain>
    </source>
</reference>
<accession>A0A160FM35</accession>